<dbReference type="PANTHER" id="PTHR45964:SF9">
    <property type="entry name" value="SULFOTRANSFERASE"/>
    <property type="match status" value="1"/>
</dbReference>
<dbReference type="SUPFAM" id="SSF52540">
    <property type="entry name" value="P-loop containing nucleoside triphosphate hydrolases"/>
    <property type="match status" value="1"/>
</dbReference>
<keyword evidence="2" id="KW-1133">Transmembrane helix</keyword>
<feature type="transmembrane region" description="Helical" evidence="2">
    <location>
        <begin position="12"/>
        <end position="33"/>
    </location>
</feature>
<keyword evidence="2" id="KW-0812">Transmembrane</keyword>
<dbReference type="OrthoDB" id="5985073at2759"/>
<dbReference type="Gene3D" id="3.40.50.300">
    <property type="entry name" value="P-loop containing nucleotide triphosphate hydrolases"/>
    <property type="match status" value="1"/>
</dbReference>
<dbReference type="PANTHER" id="PTHR45964">
    <property type="entry name" value="WSCD FAMILY MEMBER CG9164"/>
    <property type="match status" value="1"/>
</dbReference>
<dbReference type="EMBL" id="FN653021">
    <property type="protein sequence ID" value="CBY23622.1"/>
    <property type="molecule type" value="Genomic_DNA"/>
</dbReference>
<evidence type="ECO:0000256" key="1">
    <source>
        <dbReference type="ARBA" id="ARBA00010236"/>
    </source>
</evidence>
<proteinExistence type="inferred from homology"/>
<protein>
    <recommendedName>
        <fullName evidence="5">Sulfotransferase</fullName>
    </recommendedName>
</protein>
<keyword evidence="2" id="KW-0472">Membrane</keyword>
<dbReference type="InterPro" id="IPR027417">
    <property type="entry name" value="P-loop_NTPase"/>
</dbReference>
<reference evidence="3" key="1">
    <citation type="journal article" date="2010" name="Science">
        <title>Plasticity of animal genome architecture unmasked by rapid evolution of a pelagic tunicate.</title>
        <authorList>
            <person name="Denoeud F."/>
            <person name="Henriet S."/>
            <person name="Mungpakdee S."/>
            <person name="Aury J.M."/>
            <person name="Da Silva C."/>
            <person name="Brinkmann H."/>
            <person name="Mikhaleva J."/>
            <person name="Olsen L.C."/>
            <person name="Jubin C."/>
            <person name="Canestro C."/>
            <person name="Bouquet J.M."/>
            <person name="Danks G."/>
            <person name="Poulain J."/>
            <person name="Campsteijn C."/>
            <person name="Adamski M."/>
            <person name="Cross I."/>
            <person name="Yadetie F."/>
            <person name="Muffato M."/>
            <person name="Louis A."/>
            <person name="Butcher S."/>
            <person name="Tsagkogeorga G."/>
            <person name="Konrad A."/>
            <person name="Singh S."/>
            <person name="Jensen M.F."/>
            <person name="Cong E.H."/>
            <person name="Eikeseth-Otteraa H."/>
            <person name="Noel B."/>
            <person name="Anthouard V."/>
            <person name="Porcel B.M."/>
            <person name="Kachouri-Lafond R."/>
            <person name="Nishino A."/>
            <person name="Ugolini M."/>
            <person name="Chourrout P."/>
            <person name="Nishida H."/>
            <person name="Aasland R."/>
            <person name="Huzurbazar S."/>
            <person name="Westhof E."/>
            <person name="Delsuc F."/>
            <person name="Lehrach H."/>
            <person name="Reinhardt R."/>
            <person name="Weissenbach J."/>
            <person name="Roy S.W."/>
            <person name="Artiguenave F."/>
            <person name="Postlethwait J.H."/>
            <person name="Manak J.R."/>
            <person name="Thompson E.M."/>
            <person name="Jaillon O."/>
            <person name="Du Pasquier L."/>
            <person name="Boudinot P."/>
            <person name="Liberles D.A."/>
            <person name="Volff J.N."/>
            <person name="Philippe H."/>
            <person name="Lenhard B."/>
            <person name="Roest Crollius H."/>
            <person name="Wincker P."/>
            <person name="Chourrout D."/>
        </authorList>
    </citation>
    <scope>NUCLEOTIDE SEQUENCE [LARGE SCALE GENOMIC DNA]</scope>
</reference>
<gene>
    <name evidence="3" type="ORF">GSOID_T00016076001</name>
</gene>
<keyword evidence="4" id="KW-1185">Reference proteome</keyword>
<evidence type="ECO:0000313" key="4">
    <source>
        <dbReference type="Proteomes" id="UP000001307"/>
    </source>
</evidence>
<evidence type="ECO:0008006" key="5">
    <source>
        <dbReference type="Google" id="ProtNLM"/>
    </source>
</evidence>
<dbReference type="AlphaFoldDB" id="E4X1E2"/>
<comment type="similarity">
    <text evidence="1">Belongs to the WSCD family.</text>
</comment>
<evidence type="ECO:0000313" key="3">
    <source>
        <dbReference type="EMBL" id="CBY23622.1"/>
    </source>
</evidence>
<sequence length="313" mass="36505">MILLERKKRCNIKILYCVLFLSFAICIFTALAINKDDLKKYGTIRIEEMNCQLQKKLGEKDEFGIIPLISLPGSGNTWTRTLLKETTGIYTGSVYNDTNLFKNGLLGELTDPTDGQTLFQKSHDIKIHCFSSKINGILLIIRNPFDATVAEWKRQNGGGHTGQVNEEIFKRTTWYVMANNSLKRWVNLTKMVFQKHKVKIYLSFNNSQKTPLHVILYEDIVRDATSEMKKVLDFMEHENLFLVKDRILRLGCFKKALNETQKFHRPRRPPSFEYFSNDLIDLGNKNIEEVLLFLIENNYPLIDIIKYKRNRKV</sequence>
<dbReference type="Proteomes" id="UP000001307">
    <property type="component" value="Unassembled WGS sequence"/>
</dbReference>
<organism evidence="3">
    <name type="scientific">Oikopleura dioica</name>
    <name type="common">Tunicate</name>
    <dbReference type="NCBI Taxonomy" id="34765"/>
    <lineage>
        <taxon>Eukaryota</taxon>
        <taxon>Metazoa</taxon>
        <taxon>Chordata</taxon>
        <taxon>Tunicata</taxon>
        <taxon>Appendicularia</taxon>
        <taxon>Copelata</taxon>
        <taxon>Oikopleuridae</taxon>
        <taxon>Oikopleura</taxon>
    </lineage>
</organism>
<accession>E4X1E2</accession>
<name>E4X1E2_OIKDI</name>
<evidence type="ECO:0000256" key="2">
    <source>
        <dbReference type="SAM" id="Phobius"/>
    </source>
</evidence>
<dbReference type="InterPro" id="IPR051589">
    <property type="entry name" value="Sialate-O-sulfotransferase"/>
</dbReference>
<dbReference type="InParanoid" id="E4X1E2"/>